<protein>
    <submittedName>
        <fullName evidence="1">Uncharacterized protein</fullName>
    </submittedName>
</protein>
<comment type="caution">
    <text evidence="1">The sequence shown here is derived from an EMBL/GenBank/DDBJ whole genome shotgun (WGS) entry which is preliminary data.</text>
</comment>
<dbReference type="AlphaFoldDB" id="A0A6G0Y307"/>
<evidence type="ECO:0000313" key="2">
    <source>
        <dbReference type="Proteomes" id="UP000478052"/>
    </source>
</evidence>
<keyword evidence="2" id="KW-1185">Reference proteome</keyword>
<feature type="non-terminal residue" evidence="1">
    <location>
        <position position="73"/>
    </location>
</feature>
<dbReference type="Proteomes" id="UP000478052">
    <property type="component" value="Unassembled WGS sequence"/>
</dbReference>
<dbReference type="OrthoDB" id="10248435at2759"/>
<name>A0A6G0Y307_APHCR</name>
<organism evidence="1 2">
    <name type="scientific">Aphis craccivora</name>
    <name type="common">Cowpea aphid</name>
    <dbReference type="NCBI Taxonomy" id="307492"/>
    <lineage>
        <taxon>Eukaryota</taxon>
        <taxon>Metazoa</taxon>
        <taxon>Ecdysozoa</taxon>
        <taxon>Arthropoda</taxon>
        <taxon>Hexapoda</taxon>
        <taxon>Insecta</taxon>
        <taxon>Pterygota</taxon>
        <taxon>Neoptera</taxon>
        <taxon>Paraneoptera</taxon>
        <taxon>Hemiptera</taxon>
        <taxon>Sternorrhyncha</taxon>
        <taxon>Aphidomorpha</taxon>
        <taxon>Aphidoidea</taxon>
        <taxon>Aphididae</taxon>
        <taxon>Aphidini</taxon>
        <taxon>Aphis</taxon>
        <taxon>Aphis</taxon>
    </lineage>
</organism>
<proteinExistence type="predicted"/>
<dbReference type="EMBL" id="VUJU01006481">
    <property type="protein sequence ID" value="KAF0748420.1"/>
    <property type="molecule type" value="Genomic_DNA"/>
</dbReference>
<accession>A0A6G0Y307</accession>
<reference evidence="1 2" key="1">
    <citation type="submission" date="2019-08" db="EMBL/GenBank/DDBJ databases">
        <title>Whole genome of Aphis craccivora.</title>
        <authorList>
            <person name="Voronova N.V."/>
            <person name="Shulinski R.S."/>
            <person name="Bandarenka Y.V."/>
            <person name="Zhorov D.G."/>
            <person name="Warner D."/>
        </authorList>
    </citation>
    <scope>NUCLEOTIDE SEQUENCE [LARGE SCALE GENOMIC DNA]</scope>
    <source>
        <strain evidence="1">180601</strain>
        <tissue evidence="1">Whole Body</tissue>
    </source>
</reference>
<sequence>MIDLELLLMFYGHYAVEFLCEQAHLERHRLHPCLHQQTGPNTLRFWIDMCIVRVSCCIDWPLTIPLDDRTFGY</sequence>
<evidence type="ECO:0000313" key="1">
    <source>
        <dbReference type="EMBL" id="KAF0748420.1"/>
    </source>
</evidence>
<gene>
    <name evidence="1" type="ORF">FWK35_00030558</name>
</gene>